<organism evidence="4">
    <name type="scientific">Rodentolepis nana</name>
    <name type="common">Dwarf tapeworm</name>
    <name type="synonym">Hymenolepis nana</name>
    <dbReference type="NCBI Taxonomy" id="102285"/>
    <lineage>
        <taxon>Eukaryota</taxon>
        <taxon>Metazoa</taxon>
        <taxon>Spiralia</taxon>
        <taxon>Lophotrochozoa</taxon>
        <taxon>Platyhelminthes</taxon>
        <taxon>Cestoda</taxon>
        <taxon>Eucestoda</taxon>
        <taxon>Cyclophyllidea</taxon>
        <taxon>Hymenolepididae</taxon>
        <taxon>Rodentolepis</taxon>
    </lineage>
</organism>
<gene>
    <name evidence="2" type="ORF">HNAJ_LOCUS12932</name>
</gene>
<accession>A0A0R3TYK9</accession>
<dbReference type="WBParaSite" id="HNAJ_0001295801-mRNA-1">
    <property type="protein sequence ID" value="HNAJ_0001295801-mRNA-1"/>
    <property type="gene ID" value="HNAJ_0001295801"/>
</dbReference>
<protein>
    <submittedName>
        <fullName evidence="2 4">Uncharacterized protein</fullName>
    </submittedName>
</protein>
<name>A0A0R3TYK9_RODNA</name>
<dbReference type="EMBL" id="UZAE01014799">
    <property type="protein sequence ID" value="VDO14480.1"/>
    <property type="molecule type" value="Genomic_DNA"/>
</dbReference>
<reference evidence="2 3" key="2">
    <citation type="submission" date="2018-11" db="EMBL/GenBank/DDBJ databases">
        <authorList>
            <consortium name="Pathogen Informatics"/>
        </authorList>
    </citation>
    <scope>NUCLEOTIDE SEQUENCE [LARGE SCALE GENOMIC DNA]</scope>
</reference>
<dbReference type="AlphaFoldDB" id="A0A0R3TYK9"/>
<sequence>MTKDVCVSSDLENSPAIESPSVTSDQENGSGGDEGRINPSVNSTGATSTASSPIQGIELVKLTEVAKWHRTRWMSIIVDVANWPMLRPDKWKKLFHLGLNYECHEITSLQRLGPLKCSF</sequence>
<evidence type="ECO:0000256" key="1">
    <source>
        <dbReference type="SAM" id="MobiDB-lite"/>
    </source>
</evidence>
<evidence type="ECO:0000313" key="3">
    <source>
        <dbReference type="Proteomes" id="UP000278807"/>
    </source>
</evidence>
<proteinExistence type="predicted"/>
<keyword evidence="3" id="KW-1185">Reference proteome</keyword>
<reference evidence="4" key="1">
    <citation type="submission" date="2017-02" db="UniProtKB">
        <authorList>
            <consortium name="WormBaseParasite"/>
        </authorList>
    </citation>
    <scope>IDENTIFICATION</scope>
</reference>
<feature type="region of interest" description="Disordered" evidence="1">
    <location>
        <begin position="1"/>
        <end position="51"/>
    </location>
</feature>
<feature type="compositionally biased region" description="Polar residues" evidence="1">
    <location>
        <begin position="39"/>
        <end position="51"/>
    </location>
</feature>
<evidence type="ECO:0000313" key="4">
    <source>
        <dbReference type="WBParaSite" id="HNAJ_0001295801-mRNA-1"/>
    </source>
</evidence>
<dbReference type="Proteomes" id="UP000278807">
    <property type="component" value="Unassembled WGS sequence"/>
</dbReference>
<evidence type="ECO:0000313" key="2">
    <source>
        <dbReference type="EMBL" id="VDO14480.1"/>
    </source>
</evidence>